<dbReference type="GO" id="GO:0022857">
    <property type="term" value="F:transmembrane transporter activity"/>
    <property type="evidence" value="ECO:0007669"/>
    <property type="project" value="InterPro"/>
</dbReference>
<reference evidence="2" key="1">
    <citation type="submission" date="2020-09" db="EMBL/GenBank/DDBJ databases">
        <title>Hoyosella lacisalsi sp. nov., a halotolerant actinobacterium isolated from soil of Lake Gudzhirganskoe.</title>
        <authorList>
            <person name="Yang Q."/>
            <person name="Guo P.Y."/>
            <person name="Liu S.W."/>
            <person name="Li F.N."/>
            <person name="Sun C.H."/>
        </authorList>
    </citation>
    <scope>NUCLEOTIDE SEQUENCE</scope>
    <source>
        <strain evidence="2">G463</strain>
    </source>
</reference>
<evidence type="ECO:0000313" key="3">
    <source>
        <dbReference type="Proteomes" id="UP000642993"/>
    </source>
</evidence>
<feature type="domain" description="Transport-associated OB type 2" evidence="1">
    <location>
        <begin position="37"/>
        <end position="107"/>
    </location>
</feature>
<dbReference type="SUPFAM" id="SSF50331">
    <property type="entry name" value="MOP-like"/>
    <property type="match status" value="1"/>
</dbReference>
<proteinExistence type="predicted"/>
<sequence>MPGTLHRHGHGMVHRSALGEHEVSGELPPGPGTLVFRHESVRVHSAGTAGAAISGTVTEARVMGARQRLRIDPDAGGASVWAEVDLAQPFPPGSRISIDVPIEARHVILGIARDPGRVPIAAPATQDWQPQR</sequence>
<dbReference type="GO" id="GO:0043190">
    <property type="term" value="C:ATP-binding cassette (ABC) transporter complex"/>
    <property type="evidence" value="ECO:0007669"/>
    <property type="project" value="InterPro"/>
</dbReference>
<accession>A0A927JDU8</accession>
<organism evidence="2 3">
    <name type="scientific">Lolliginicoccus lacisalsi</name>
    <dbReference type="NCBI Taxonomy" id="2742202"/>
    <lineage>
        <taxon>Bacteria</taxon>
        <taxon>Bacillati</taxon>
        <taxon>Actinomycetota</taxon>
        <taxon>Actinomycetes</taxon>
        <taxon>Mycobacteriales</taxon>
        <taxon>Hoyosellaceae</taxon>
        <taxon>Lolliginicoccus</taxon>
    </lineage>
</organism>
<dbReference type="Proteomes" id="UP000642993">
    <property type="component" value="Unassembled WGS sequence"/>
</dbReference>
<evidence type="ECO:0000259" key="1">
    <source>
        <dbReference type="Pfam" id="PF08402"/>
    </source>
</evidence>
<dbReference type="InterPro" id="IPR013611">
    <property type="entry name" value="Transp-assoc_OB_typ2"/>
</dbReference>
<gene>
    <name evidence="2" type="ORF">HT102_13600</name>
</gene>
<evidence type="ECO:0000313" key="2">
    <source>
        <dbReference type="EMBL" id="MBD8507518.1"/>
    </source>
</evidence>
<comment type="caution">
    <text evidence="2">The sequence shown here is derived from an EMBL/GenBank/DDBJ whole genome shotgun (WGS) entry which is preliminary data.</text>
</comment>
<dbReference type="GO" id="GO:0005524">
    <property type="term" value="F:ATP binding"/>
    <property type="evidence" value="ECO:0007669"/>
    <property type="project" value="InterPro"/>
</dbReference>
<dbReference type="EMBL" id="JACYWE010000008">
    <property type="protein sequence ID" value="MBD8507518.1"/>
    <property type="molecule type" value="Genomic_DNA"/>
</dbReference>
<dbReference type="AlphaFoldDB" id="A0A927JDU8"/>
<dbReference type="Pfam" id="PF08402">
    <property type="entry name" value="TOBE_2"/>
    <property type="match status" value="1"/>
</dbReference>
<name>A0A927JDU8_9ACTN</name>
<dbReference type="InterPro" id="IPR008995">
    <property type="entry name" value="Mo/tungstate-bd_C_term_dom"/>
</dbReference>
<keyword evidence="3" id="KW-1185">Reference proteome</keyword>
<protein>
    <submittedName>
        <fullName evidence="2">TOBE domain-containing protein</fullName>
    </submittedName>
</protein>